<feature type="transmembrane region" description="Helical" evidence="5">
    <location>
        <begin position="68"/>
        <end position="93"/>
    </location>
</feature>
<reference evidence="7 8" key="1">
    <citation type="journal article" date="2016" name="Nat. Commun.">
        <title>Thousands of microbial genomes shed light on interconnected biogeochemical processes in an aquifer system.</title>
        <authorList>
            <person name="Anantharaman K."/>
            <person name="Brown C.T."/>
            <person name="Hug L.A."/>
            <person name="Sharon I."/>
            <person name="Castelle C.J."/>
            <person name="Probst A.J."/>
            <person name="Thomas B.C."/>
            <person name="Singh A."/>
            <person name="Wilkins M.J."/>
            <person name="Karaoz U."/>
            <person name="Brodie E.L."/>
            <person name="Williams K.H."/>
            <person name="Hubbard S.S."/>
            <person name="Banfield J.F."/>
        </authorList>
    </citation>
    <scope>NUCLEOTIDE SEQUENCE [LARGE SCALE GENOMIC DNA]</scope>
</reference>
<keyword evidence="3 5" id="KW-1133">Transmembrane helix</keyword>
<evidence type="ECO:0000256" key="3">
    <source>
        <dbReference type="ARBA" id="ARBA00022989"/>
    </source>
</evidence>
<evidence type="ECO:0000259" key="6">
    <source>
        <dbReference type="Pfam" id="PF01699"/>
    </source>
</evidence>
<feature type="transmembrane region" description="Helical" evidence="5">
    <location>
        <begin position="232"/>
        <end position="255"/>
    </location>
</feature>
<dbReference type="InterPro" id="IPR004481">
    <property type="entry name" value="K/Na/Ca-exchanger"/>
</dbReference>
<sequence>MFFSILFFFIGFYILIKGANFLIDGASSLSRRFNVSPFVIGLVIVGIGTSIPEFAISTIANIAGKNEIALGTIIGSNTFNILFILGLTALFFPLTMKQEWVSRDMVWNVIAVLGAILLVIPFNGGMISRPEGILMLLLFFYWLYQTVEKSDGQEEGRFQIKEFAFPIAAGLIIAGFAGIFLGGKWVVDGATAIARELGMGEALIGLTIVGIGTSLPELVASFAAARKKQTGIVVGNIIGSNIFDFLMILGINAVIKPIKFPFHLSFDIIITLITTLLLYQAMFIGEKYVFKRWQGLIFVSLYILYIIYIMSA</sequence>
<dbReference type="Gene3D" id="1.20.1420.30">
    <property type="entry name" value="NCX, central ion-binding region"/>
    <property type="match status" value="1"/>
</dbReference>
<evidence type="ECO:0000256" key="5">
    <source>
        <dbReference type="SAM" id="Phobius"/>
    </source>
</evidence>
<feature type="transmembrane region" description="Helical" evidence="5">
    <location>
        <begin position="293"/>
        <end position="311"/>
    </location>
</feature>
<dbReference type="Proteomes" id="UP000176787">
    <property type="component" value="Unassembled WGS sequence"/>
</dbReference>
<gene>
    <name evidence="7" type="ORF">A3H02_02070</name>
</gene>
<feature type="domain" description="Sodium/calcium exchanger membrane region" evidence="6">
    <location>
        <begin position="168"/>
        <end position="309"/>
    </location>
</feature>
<dbReference type="Pfam" id="PF01699">
    <property type="entry name" value="Na_Ca_ex"/>
    <property type="match status" value="2"/>
</dbReference>
<protein>
    <recommendedName>
        <fullName evidence="6">Sodium/calcium exchanger membrane region domain-containing protein</fullName>
    </recommendedName>
</protein>
<feature type="domain" description="Sodium/calcium exchanger membrane region" evidence="6">
    <location>
        <begin position="4"/>
        <end position="144"/>
    </location>
</feature>
<evidence type="ECO:0000256" key="2">
    <source>
        <dbReference type="ARBA" id="ARBA00022692"/>
    </source>
</evidence>
<dbReference type="GO" id="GO:0008273">
    <property type="term" value="F:calcium, potassium:sodium antiporter activity"/>
    <property type="evidence" value="ECO:0007669"/>
    <property type="project" value="TreeGrafter"/>
</dbReference>
<dbReference type="AlphaFoldDB" id="A0A1G2F3W1"/>
<dbReference type="STRING" id="1801726.A3H02_02070"/>
<keyword evidence="2 5" id="KW-0812">Transmembrane</keyword>
<dbReference type="GO" id="GO:0005886">
    <property type="term" value="C:plasma membrane"/>
    <property type="evidence" value="ECO:0007669"/>
    <property type="project" value="TreeGrafter"/>
</dbReference>
<dbReference type="PANTHER" id="PTHR10846">
    <property type="entry name" value="SODIUM/POTASSIUM/CALCIUM EXCHANGER"/>
    <property type="match status" value="1"/>
</dbReference>
<dbReference type="InterPro" id="IPR044880">
    <property type="entry name" value="NCX_ion-bd_dom_sf"/>
</dbReference>
<evidence type="ECO:0000256" key="4">
    <source>
        <dbReference type="ARBA" id="ARBA00023136"/>
    </source>
</evidence>
<feature type="transmembrane region" description="Helical" evidence="5">
    <location>
        <begin position="261"/>
        <end position="281"/>
    </location>
</feature>
<feature type="transmembrane region" description="Helical" evidence="5">
    <location>
        <begin position="35"/>
        <end position="56"/>
    </location>
</feature>
<proteinExistence type="predicted"/>
<dbReference type="GO" id="GO:0005262">
    <property type="term" value="F:calcium channel activity"/>
    <property type="evidence" value="ECO:0007669"/>
    <property type="project" value="TreeGrafter"/>
</dbReference>
<evidence type="ECO:0000313" key="8">
    <source>
        <dbReference type="Proteomes" id="UP000176787"/>
    </source>
</evidence>
<evidence type="ECO:0000256" key="1">
    <source>
        <dbReference type="ARBA" id="ARBA00004141"/>
    </source>
</evidence>
<comment type="caution">
    <text evidence="7">The sequence shown here is derived from an EMBL/GenBank/DDBJ whole genome shotgun (WGS) entry which is preliminary data.</text>
</comment>
<comment type="subcellular location">
    <subcellularLocation>
        <location evidence="1">Membrane</location>
        <topology evidence="1">Multi-pass membrane protein</topology>
    </subcellularLocation>
</comment>
<dbReference type="EMBL" id="MHMS01000002">
    <property type="protein sequence ID" value="OGZ32745.1"/>
    <property type="molecule type" value="Genomic_DNA"/>
</dbReference>
<dbReference type="InterPro" id="IPR004837">
    <property type="entry name" value="NaCa_Exmemb"/>
</dbReference>
<keyword evidence="4 5" id="KW-0472">Membrane</keyword>
<feature type="transmembrane region" description="Helical" evidence="5">
    <location>
        <begin position="202"/>
        <end position="225"/>
    </location>
</feature>
<accession>A0A1G2F3W1</accession>
<evidence type="ECO:0000313" key="7">
    <source>
        <dbReference type="EMBL" id="OGZ32745.1"/>
    </source>
</evidence>
<organism evidence="7 8">
    <name type="scientific">Candidatus Niyogibacteria bacterium RIFCSPLOWO2_12_FULL_41_13</name>
    <dbReference type="NCBI Taxonomy" id="1801726"/>
    <lineage>
        <taxon>Bacteria</taxon>
        <taxon>Candidatus Niyogiibacteriota</taxon>
    </lineage>
</organism>
<dbReference type="PANTHER" id="PTHR10846:SF8">
    <property type="entry name" value="INNER MEMBRANE PROTEIN YRBG"/>
    <property type="match status" value="1"/>
</dbReference>
<name>A0A1G2F3W1_9BACT</name>
<feature type="transmembrane region" description="Helical" evidence="5">
    <location>
        <begin position="6"/>
        <end position="23"/>
    </location>
</feature>
<feature type="transmembrane region" description="Helical" evidence="5">
    <location>
        <begin position="164"/>
        <end position="182"/>
    </location>
</feature>
<feature type="transmembrane region" description="Helical" evidence="5">
    <location>
        <begin position="105"/>
        <end position="122"/>
    </location>
</feature>
<dbReference type="GO" id="GO:0006874">
    <property type="term" value="P:intracellular calcium ion homeostasis"/>
    <property type="evidence" value="ECO:0007669"/>
    <property type="project" value="TreeGrafter"/>
</dbReference>
<dbReference type="NCBIfam" id="TIGR00367">
    <property type="entry name" value="calcium/sodium antiporter"/>
    <property type="match status" value="1"/>
</dbReference>